<evidence type="ECO:0000256" key="1">
    <source>
        <dbReference type="SAM" id="Phobius"/>
    </source>
</evidence>
<name>A0A6N3BBU1_STASI</name>
<dbReference type="RefSeq" id="WP_156666669.1">
    <property type="nucleotide sequence ID" value="NZ_CACRUO010000029.1"/>
</dbReference>
<keyword evidence="1" id="KW-0472">Membrane</keyword>
<evidence type="ECO:0000313" key="2">
    <source>
        <dbReference type="EMBL" id="VYT99978.1"/>
    </source>
</evidence>
<accession>A0A6N3BBU1</accession>
<keyword evidence="1" id="KW-0812">Transmembrane</keyword>
<protein>
    <submittedName>
        <fullName evidence="2">Uncharacterized protein</fullName>
    </submittedName>
</protein>
<dbReference type="EMBL" id="CACRUO010000029">
    <property type="protein sequence ID" value="VYT99978.1"/>
    <property type="molecule type" value="Genomic_DNA"/>
</dbReference>
<dbReference type="AlphaFoldDB" id="A0A6N3BBU1"/>
<keyword evidence="1" id="KW-1133">Transmembrane helix</keyword>
<sequence length="102" mass="11745">MSRSKLYFYLTIILIIISFNFNMYNPLLNEQFHSIAKKIITSSVVNSIILIIAIILADKSIKHSKERTDWIRKASKILPIILLIVIVIHIVTSLISFGMIKF</sequence>
<feature type="transmembrane region" description="Helical" evidence="1">
    <location>
        <begin position="39"/>
        <end position="57"/>
    </location>
</feature>
<organism evidence="2">
    <name type="scientific">Staphylococcus simulans</name>
    <dbReference type="NCBI Taxonomy" id="1286"/>
    <lineage>
        <taxon>Bacteria</taxon>
        <taxon>Bacillati</taxon>
        <taxon>Bacillota</taxon>
        <taxon>Bacilli</taxon>
        <taxon>Bacillales</taxon>
        <taxon>Staphylococcaceae</taxon>
        <taxon>Staphylococcus</taxon>
    </lineage>
</organism>
<feature type="transmembrane region" description="Helical" evidence="1">
    <location>
        <begin position="77"/>
        <end position="100"/>
    </location>
</feature>
<feature type="transmembrane region" description="Helical" evidence="1">
    <location>
        <begin position="7"/>
        <end position="27"/>
    </location>
</feature>
<proteinExistence type="predicted"/>
<gene>
    <name evidence="2" type="ORF">SSLFYP27_01162</name>
</gene>
<reference evidence="2" key="1">
    <citation type="submission" date="2019-11" db="EMBL/GenBank/DDBJ databases">
        <authorList>
            <person name="Feng L."/>
        </authorList>
    </citation>
    <scope>NUCLEOTIDE SEQUENCE</scope>
    <source>
        <strain evidence="2">SsimulansLFYP27</strain>
    </source>
</reference>